<proteinExistence type="predicted"/>
<protein>
    <submittedName>
        <fullName evidence="1">Unannotated protein</fullName>
    </submittedName>
</protein>
<dbReference type="EMBL" id="CAFBPE010000109">
    <property type="protein sequence ID" value="CAB5014239.1"/>
    <property type="molecule type" value="Genomic_DNA"/>
</dbReference>
<sequence length="65" mass="7506">MMDQILDNPQLGIEKAGDLSNFFVAKFNVGKLQWLVGYTFNASKKKLTWEAVGPHENFYRDLKKN</sequence>
<evidence type="ECO:0000313" key="1">
    <source>
        <dbReference type="EMBL" id="CAB5014239.1"/>
    </source>
</evidence>
<reference evidence="1" key="1">
    <citation type="submission" date="2020-05" db="EMBL/GenBank/DDBJ databases">
        <authorList>
            <person name="Chiriac C."/>
            <person name="Salcher M."/>
            <person name="Ghai R."/>
            <person name="Kavagutti S V."/>
        </authorList>
    </citation>
    <scope>NUCLEOTIDE SEQUENCE</scope>
</reference>
<dbReference type="InterPro" id="IPR031552">
    <property type="entry name" value="ParE-like_toxin"/>
</dbReference>
<organism evidence="1">
    <name type="scientific">freshwater metagenome</name>
    <dbReference type="NCBI Taxonomy" id="449393"/>
    <lineage>
        <taxon>unclassified sequences</taxon>
        <taxon>metagenomes</taxon>
        <taxon>ecological metagenomes</taxon>
    </lineage>
</organism>
<accession>A0A6J7QD93</accession>
<dbReference type="AlphaFoldDB" id="A0A6J7QD93"/>
<name>A0A6J7QD93_9ZZZZ</name>
<dbReference type="Pfam" id="PF15781">
    <property type="entry name" value="ParE-like_toxin"/>
    <property type="match status" value="1"/>
</dbReference>
<gene>
    <name evidence="1" type="ORF">UFOPK4065_01085</name>
</gene>